<gene>
    <name evidence="5" type="ORF">ABW18_05485</name>
</gene>
<dbReference type="PANTHER" id="PTHR43792:SF8">
    <property type="entry name" value="[RIBOSOMAL PROTEIN US5]-ALANINE N-ACETYLTRANSFERASE"/>
    <property type="match status" value="1"/>
</dbReference>
<feature type="domain" description="N-acetyltransferase" evidence="4">
    <location>
        <begin position="28"/>
        <end position="199"/>
    </location>
</feature>
<dbReference type="PROSITE" id="PS51186">
    <property type="entry name" value="GNAT"/>
    <property type="match status" value="1"/>
</dbReference>
<dbReference type="EMBL" id="LDTZ01000014">
    <property type="protein sequence ID" value="KNA92718.1"/>
    <property type="molecule type" value="Genomic_DNA"/>
</dbReference>
<accession>A0ABR5IGB2</accession>
<dbReference type="Proteomes" id="UP000037247">
    <property type="component" value="Unassembled WGS sequence"/>
</dbReference>
<dbReference type="RefSeq" id="WP_049697927.1">
    <property type="nucleotide sequence ID" value="NZ_CBDRLS010000001.1"/>
</dbReference>
<dbReference type="Pfam" id="PF13302">
    <property type="entry name" value="Acetyltransf_3"/>
    <property type="match status" value="1"/>
</dbReference>
<comment type="similarity">
    <text evidence="3">Belongs to the acetyltransferase family. RimJ subfamily.</text>
</comment>
<comment type="caution">
    <text evidence="5">The sequence shown here is derived from an EMBL/GenBank/DDBJ whole genome shotgun (WGS) entry which is preliminary data.</text>
</comment>
<evidence type="ECO:0000259" key="4">
    <source>
        <dbReference type="PROSITE" id="PS51186"/>
    </source>
</evidence>
<dbReference type="PANTHER" id="PTHR43792">
    <property type="entry name" value="GNAT FAMILY, PUTATIVE (AFU_ORTHOLOGUE AFUA_3G00765)-RELATED-RELATED"/>
    <property type="match status" value="1"/>
</dbReference>
<dbReference type="InterPro" id="IPR000182">
    <property type="entry name" value="GNAT_dom"/>
</dbReference>
<protein>
    <submittedName>
        <fullName evidence="5">GCN5 family acetyltransferase</fullName>
    </submittedName>
</protein>
<organism evidence="5 6">
    <name type="scientific">Gordonia jacobaea</name>
    <dbReference type="NCBI Taxonomy" id="122202"/>
    <lineage>
        <taxon>Bacteria</taxon>
        <taxon>Bacillati</taxon>
        <taxon>Actinomycetota</taxon>
        <taxon>Actinomycetes</taxon>
        <taxon>Mycobacteriales</taxon>
        <taxon>Gordoniaceae</taxon>
        <taxon>Gordonia</taxon>
    </lineage>
</organism>
<evidence type="ECO:0000313" key="6">
    <source>
        <dbReference type="Proteomes" id="UP000037247"/>
    </source>
</evidence>
<dbReference type="InterPro" id="IPR016181">
    <property type="entry name" value="Acyl_CoA_acyltransferase"/>
</dbReference>
<evidence type="ECO:0000256" key="1">
    <source>
        <dbReference type="ARBA" id="ARBA00022679"/>
    </source>
</evidence>
<keyword evidence="6" id="KW-1185">Reference proteome</keyword>
<sequence length="220" mass="24149">MFRWLSGVPASPGWPATLGPLLSRGGAVTVRPVRVRDAKSWSDLRIRNQNSLLPWEPTGVGSWADRHQPASWPPLYAILKSEAKRGTILPFVIELDGAYVGQLTVGNIQRGAVRTAWIGYWIDQAHFGQGIATAAVALGVDHCFGPVGLHRLEATVQPSNGASQAVLTKLGFRHEGLLERYMDVNKRWRDHNLFALTAEEVPEGAVERLVRSGRANFLQG</sequence>
<dbReference type="Gene3D" id="3.40.630.30">
    <property type="match status" value="1"/>
</dbReference>
<proteinExistence type="inferred from homology"/>
<keyword evidence="2" id="KW-0012">Acyltransferase</keyword>
<evidence type="ECO:0000256" key="2">
    <source>
        <dbReference type="ARBA" id="ARBA00023315"/>
    </source>
</evidence>
<reference evidence="5 6" key="1">
    <citation type="submission" date="2015-05" db="EMBL/GenBank/DDBJ databases">
        <title>Draft genome sequence of the bacterium Gordonia jacobaea a new member of the Gordonia genus.</title>
        <authorList>
            <person name="Jimenez-Galisteo G."/>
            <person name="Dominguez A."/>
            <person name="Munoz E."/>
            <person name="Vinas M."/>
        </authorList>
    </citation>
    <scope>NUCLEOTIDE SEQUENCE [LARGE SCALE GENOMIC DNA]</scope>
    <source>
        <strain evidence="6">mv1</strain>
    </source>
</reference>
<dbReference type="SUPFAM" id="SSF55729">
    <property type="entry name" value="Acyl-CoA N-acyltransferases (Nat)"/>
    <property type="match status" value="1"/>
</dbReference>
<name>A0ABR5IGB2_9ACTN</name>
<dbReference type="InterPro" id="IPR051531">
    <property type="entry name" value="N-acetyltransferase"/>
</dbReference>
<keyword evidence="1" id="KW-0808">Transferase</keyword>
<evidence type="ECO:0000256" key="3">
    <source>
        <dbReference type="ARBA" id="ARBA00038502"/>
    </source>
</evidence>
<evidence type="ECO:0000313" key="5">
    <source>
        <dbReference type="EMBL" id="KNA92718.1"/>
    </source>
</evidence>